<dbReference type="Proteomes" id="UP000288216">
    <property type="component" value="Unassembled WGS sequence"/>
</dbReference>
<dbReference type="InterPro" id="IPR050645">
    <property type="entry name" value="Histidine_acid_phosphatase"/>
</dbReference>
<keyword evidence="2" id="KW-1185">Reference proteome</keyword>
<sequence>MVSEKTKLKVTFENVWKLYDTMLCEKIHNFSLPAWLTPEAMARLRELNELGIEALFRLHETRMKSRLQGGVLLKQILQNIAQVVNGTNSTHKFIMYSA</sequence>
<dbReference type="GO" id="GO:0005764">
    <property type="term" value="C:lysosome"/>
    <property type="evidence" value="ECO:0007669"/>
    <property type="project" value="TreeGrafter"/>
</dbReference>
<dbReference type="OrthoDB" id="258392at2759"/>
<name>A0A401PZK0_SCYTO</name>
<dbReference type="Gene3D" id="3.40.50.1240">
    <property type="entry name" value="Phosphoglycerate mutase-like"/>
    <property type="match status" value="1"/>
</dbReference>
<dbReference type="PANTHER" id="PTHR11567">
    <property type="entry name" value="ACID PHOSPHATASE-RELATED"/>
    <property type="match status" value="1"/>
</dbReference>
<dbReference type="PANTHER" id="PTHR11567:SF210">
    <property type="entry name" value="ACID PHOSPHATASE 5-RELATED"/>
    <property type="match status" value="1"/>
</dbReference>
<dbReference type="GO" id="GO:0007040">
    <property type="term" value="P:lysosome organization"/>
    <property type="evidence" value="ECO:0007669"/>
    <property type="project" value="TreeGrafter"/>
</dbReference>
<feature type="non-terminal residue" evidence="1">
    <location>
        <position position="98"/>
    </location>
</feature>
<proteinExistence type="predicted"/>
<comment type="caution">
    <text evidence="1">The sequence shown here is derived from an EMBL/GenBank/DDBJ whole genome shotgun (WGS) entry which is preliminary data.</text>
</comment>
<dbReference type="EMBL" id="BFAA01015788">
    <property type="protein sequence ID" value="GCB78579.1"/>
    <property type="molecule type" value="Genomic_DNA"/>
</dbReference>
<protein>
    <submittedName>
        <fullName evidence="1">Uncharacterized protein</fullName>
    </submittedName>
</protein>
<dbReference type="STRING" id="75743.A0A401PZK0"/>
<organism evidence="1 2">
    <name type="scientific">Scyliorhinus torazame</name>
    <name type="common">Cloudy catshark</name>
    <name type="synonym">Catulus torazame</name>
    <dbReference type="NCBI Taxonomy" id="75743"/>
    <lineage>
        <taxon>Eukaryota</taxon>
        <taxon>Metazoa</taxon>
        <taxon>Chordata</taxon>
        <taxon>Craniata</taxon>
        <taxon>Vertebrata</taxon>
        <taxon>Chondrichthyes</taxon>
        <taxon>Elasmobranchii</taxon>
        <taxon>Galeomorphii</taxon>
        <taxon>Galeoidea</taxon>
        <taxon>Carcharhiniformes</taxon>
        <taxon>Scyliorhinidae</taxon>
        <taxon>Scyliorhinus</taxon>
    </lineage>
</organism>
<dbReference type="AlphaFoldDB" id="A0A401PZK0"/>
<gene>
    <name evidence="1" type="ORF">scyTo_0020125</name>
</gene>
<evidence type="ECO:0000313" key="2">
    <source>
        <dbReference type="Proteomes" id="UP000288216"/>
    </source>
</evidence>
<dbReference type="SUPFAM" id="SSF53254">
    <property type="entry name" value="Phosphoglycerate mutase-like"/>
    <property type="match status" value="1"/>
</dbReference>
<dbReference type="GO" id="GO:0003993">
    <property type="term" value="F:acid phosphatase activity"/>
    <property type="evidence" value="ECO:0007669"/>
    <property type="project" value="TreeGrafter"/>
</dbReference>
<evidence type="ECO:0000313" key="1">
    <source>
        <dbReference type="EMBL" id="GCB78579.1"/>
    </source>
</evidence>
<reference evidence="1 2" key="1">
    <citation type="journal article" date="2018" name="Nat. Ecol. Evol.">
        <title>Shark genomes provide insights into elasmobranch evolution and the origin of vertebrates.</title>
        <authorList>
            <person name="Hara Y"/>
            <person name="Yamaguchi K"/>
            <person name="Onimaru K"/>
            <person name="Kadota M"/>
            <person name="Koyanagi M"/>
            <person name="Keeley SD"/>
            <person name="Tatsumi K"/>
            <person name="Tanaka K"/>
            <person name="Motone F"/>
            <person name="Kageyama Y"/>
            <person name="Nozu R"/>
            <person name="Adachi N"/>
            <person name="Nishimura O"/>
            <person name="Nakagawa R"/>
            <person name="Tanegashima C"/>
            <person name="Kiyatake I"/>
            <person name="Matsumoto R"/>
            <person name="Murakumo K"/>
            <person name="Nishida K"/>
            <person name="Terakita A"/>
            <person name="Kuratani S"/>
            <person name="Sato K"/>
            <person name="Hyodo S Kuraku.S."/>
        </authorList>
    </citation>
    <scope>NUCLEOTIDE SEQUENCE [LARGE SCALE GENOMIC DNA]</scope>
</reference>
<dbReference type="InterPro" id="IPR029033">
    <property type="entry name" value="His_PPase_superfam"/>
</dbReference>
<accession>A0A401PZK0</accession>